<dbReference type="Gene3D" id="1.10.8.50">
    <property type="match status" value="1"/>
</dbReference>
<organism evidence="8 9">
    <name type="scientific">Terrilactibacillus tamarindi</name>
    <dbReference type="NCBI Taxonomy" id="2599694"/>
    <lineage>
        <taxon>Bacteria</taxon>
        <taxon>Bacillati</taxon>
        <taxon>Bacillota</taxon>
        <taxon>Bacilli</taxon>
        <taxon>Bacillales</taxon>
        <taxon>Bacillaceae</taxon>
        <taxon>Terrilactibacillus</taxon>
    </lineage>
</organism>
<gene>
    <name evidence="5" type="primary">rqcH</name>
    <name evidence="8" type="ORF">GMB86_08465</name>
</gene>
<accession>A0A6N8CPE9</accession>
<protein>
    <recommendedName>
        <fullName evidence="5">Rqc2 homolog RqcH</fullName>
        <shortName evidence="5">RqcH</shortName>
    </recommendedName>
</protein>
<proteinExistence type="inferred from homology"/>
<dbReference type="PANTHER" id="PTHR15239:SF6">
    <property type="entry name" value="RIBOSOME QUALITY CONTROL COMPLEX SUBUNIT NEMF"/>
    <property type="match status" value="1"/>
</dbReference>
<evidence type="ECO:0000259" key="7">
    <source>
        <dbReference type="Pfam" id="PF05670"/>
    </source>
</evidence>
<comment type="caution">
    <text evidence="8">The sequence shown here is derived from an EMBL/GenBank/DDBJ whole genome shotgun (WGS) entry which is preliminary data.</text>
</comment>
<evidence type="ECO:0000256" key="6">
    <source>
        <dbReference type="SAM" id="MobiDB-lite"/>
    </source>
</evidence>
<evidence type="ECO:0000256" key="4">
    <source>
        <dbReference type="ARBA" id="ARBA00022917"/>
    </source>
</evidence>
<comment type="function">
    <text evidence="5">Key component of the ribosome quality control system (RQC), a ribosome-associated complex that mediates the extraction of incompletely synthesized nascent chains from stalled ribosomes and their subsequent degradation. RqcH recruits Ala-charged tRNA, and with RqcP directs the elongation of stalled nascent chains on 50S ribosomal subunits, leading to non-templated C-terminal alanine extensions (Ala tail). The Ala tail promotes nascent chain degradation. May add between 1 and at least 8 Ala residues. Binds to stalled 50S ribosomal subunits.</text>
</comment>
<dbReference type="Pfam" id="PF05670">
    <property type="entry name" value="NFACT-R_1"/>
    <property type="match status" value="1"/>
</dbReference>
<keyword evidence="4 5" id="KW-0648">Protein biosynthesis</keyword>
<dbReference type="Proteomes" id="UP000440978">
    <property type="component" value="Unassembled WGS sequence"/>
</dbReference>
<dbReference type="InterPro" id="IPR008532">
    <property type="entry name" value="NFACT_RNA-bd"/>
</dbReference>
<evidence type="ECO:0000256" key="5">
    <source>
        <dbReference type="HAMAP-Rule" id="MF_00844"/>
    </source>
</evidence>
<dbReference type="FunFam" id="2.30.310.10:FF:000004">
    <property type="entry name" value="Fibronectin-binding protein A"/>
    <property type="match status" value="1"/>
</dbReference>
<keyword evidence="9" id="KW-1185">Reference proteome</keyword>
<dbReference type="Pfam" id="PF05833">
    <property type="entry name" value="NFACT_N"/>
    <property type="match status" value="1"/>
</dbReference>
<dbReference type="AlphaFoldDB" id="A0A6N8CPE9"/>
<evidence type="ECO:0000313" key="8">
    <source>
        <dbReference type="EMBL" id="MTT32044.1"/>
    </source>
</evidence>
<dbReference type="GO" id="GO:0043023">
    <property type="term" value="F:ribosomal large subunit binding"/>
    <property type="evidence" value="ECO:0007669"/>
    <property type="project" value="UniProtKB-UniRule"/>
</dbReference>
<evidence type="ECO:0000313" key="9">
    <source>
        <dbReference type="Proteomes" id="UP000440978"/>
    </source>
</evidence>
<comment type="similarity">
    <text evidence="5">Belongs to the NEMF family.</text>
</comment>
<dbReference type="GO" id="GO:1990112">
    <property type="term" value="C:RQC complex"/>
    <property type="evidence" value="ECO:0007669"/>
    <property type="project" value="TreeGrafter"/>
</dbReference>
<dbReference type="OrthoDB" id="9766163at2"/>
<dbReference type="GO" id="GO:0019843">
    <property type="term" value="F:rRNA binding"/>
    <property type="evidence" value="ECO:0007669"/>
    <property type="project" value="UniProtKB-UniRule"/>
</dbReference>
<evidence type="ECO:0000256" key="2">
    <source>
        <dbReference type="ARBA" id="ARBA00022730"/>
    </source>
</evidence>
<dbReference type="Gene3D" id="2.30.310.10">
    <property type="entry name" value="ibrinogen binding protein from staphylococcus aureus domain"/>
    <property type="match status" value="1"/>
</dbReference>
<dbReference type="Gene3D" id="3.40.970.40">
    <property type="entry name" value="fibrinogen binding protein from staphylococcus aureus domain like"/>
    <property type="match status" value="1"/>
</dbReference>
<comment type="subunit">
    <text evidence="5">Associates with stalled 50S ribosomal subunits. Binds to RqcP.</text>
</comment>
<dbReference type="InterPro" id="IPR043682">
    <property type="entry name" value="RqcH_bacterial"/>
</dbReference>
<dbReference type="GO" id="GO:0000049">
    <property type="term" value="F:tRNA binding"/>
    <property type="evidence" value="ECO:0007669"/>
    <property type="project" value="UniProtKB-UniRule"/>
</dbReference>
<reference evidence="8 9" key="1">
    <citation type="submission" date="2019-11" db="EMBL/GenBank/DDBJ databases">
        <title>Terrilactibacillus tamarindus sp. nov. BCM23-1 isolated from bark of Tamarindus indica.</title>
        <authorList>
            <person name="Kingkaew E."/>
            <person name="Tanasupawat S."/>
        </authorList>
    </citation>
    <scope>NUCLEOTIDE SEQUENCE [LARGE SCALE GENOMIC DNA]</scope>
    <source>
        <strain evidence="8 9">BCM23-1</strain>
    </source>
</reference>
<dbReference type="HAMAP" id="MF_00844_B">
    <property type="entry name" value="RqcH_B"/>
    <property type="match status" value="1"/>
</dbReference>
<dbReference type="PANTHER" id="PTHR15239">
    <property type="entry name" value="NUCLEAR EXPORT MEDIATOR FACTOR NEMF"/>
    <property type="match status" value="1"/>
</dbReference>
<dbReference type="InterPro" id="IPR051608">
    <property type="entry name" value="RQC_Subunit_NEMF"/>
</dbReference>
<evidence type="ECO:0000256" key="3">
    <source>
        <dbReference type="ARBA" id="ARBA00022884"/>
    </source>
</evidence>
<keyword evidence="2 5" id="KW-0699">rRNA-binding</keyword>
<feature type="domain" description="NFACT RNA-binding" evidence="7">
    <location>
        <begin position="455"/>
        <end position="543"/>
    </location>
</feature>
<dbReference type="EMBL" id="WNHB01000011">
    <property type="protein sequence ID" value="MTT32044.1"/>
    <property type="molecule type" value="Genomic_DNA"/>
</dbReference>
<evidence type="ECO:0000256" key="1">
    <source>
        <dbReference type="ARBA" id="ARBA00022555"/>
    </source>
</evidence>
<feature type="compositionally biased region" description="Basic residues" evidence="6">
    <location>
        <begin position="433"/>
        <end position="447"/>
    </location>
</feature>
<dbReference type="RefSeq" id="WP_155218673.1">
    <property type="nucleotide sequence ID" value="NZ_WNHB01000011.1"/>
</dbReference>
<keyword evidence="1 5" id="KW-0820">tRNA-binding</keyword>
<sequence length="573" mass="65665">MPFDGIVVRSVTHALQKLVSGRLTRIYQPNPYDLLLHIRSNGKNHKLLISINASFARLHLTKASYDNPKEPTMFCMLLRKHLEGSFLESFTQVGCERIIQMDFRTRNELGDITIKRLIIEIMGRHSNVVLIEKDRGLIIDSMKHISSSVNRYRTILPGQEYVNPPSQEKKDPLTMTSDDLLRSLDFNAGKLDQQLTQSITGFSPQLSKEVLFRAGLPNPKAIVSAFKSIQDDIIHHHDHPQIIYTKEGKDTFHIIDLTHINGNKLTFDDVNDMLDQYYLLKADNDLVKQRAGDLKHFISNELKKNQLKRKKLEKTLKASSEAKTYQLYGELLTAHMHLIHRGDKSIEVVNYYDENQAKLTIPLNPNRTPSENAQAFFKKYTKAKTANTVVKKQIELTVNEIQYFEGLLQQIDSASLKDIEEIRLELEDGGYLKKRKQKKSNRKQTKRQRPELDRYTATDGTSILVGKNNIQNDYLTMKVGKSDEIWLHTKDIPGSHVVIQTTDPSDETIEEAACLAAFYSKSKLSSQVPVDYTQIRHVRKPNGAKPGFVIYDHQKTLYVTPDESLVLKLKNEM</sequence>
<name>A0A6N8CPE9_9BACI</name>
<keyword evidence="3 5" id="KW-0694">RNA-binding</keyword>
<dbReference type="GO" id="GO:0072344">
    <property type="term" value="P:rescue of stalled ribosome"/>
    <property type="evidence" value="ECO:0007669"/>
    <property type="project" value="UniProtKB-UniRule"/>
</dbReference>
<feature type="region of interest" description="Disordered" evidence="6">
    <location>
        <begin position="433"/>
        <end position="455"/>
    </location>
</feature>